<feature type="transmembrane region" description="Helical" evidence="1">
    <location>
        <begin position="26"/>
        <end position="47"/>
    </location>
</feature>
<keyword evidence="1" id="KW-1133">Transmembrane helix</keyword>
<keyword evidence="1" id="KW-0472">Membrane</keyword>
<reference evidence="2 3" key="1">
    <citation type="submission" date="2017-04" db="EMBL/GenBank/DDBJ databases">
        <authorList>
            <person name="Afonso C.L."/>
            <person name="Miller P.J."/>
            <person name="Scott M.A."/>
            <person name="Spackman E."/>
            <person name="Goraichik I."/>
            <person name="Dimitrov K.M."/>
            <person name="Suarez D.L."/>
            <person name="Swayne D.E."/>
        </authorList>
    </citation>
    <scope>NUCLEOTIDE SEQUENCE [LARGE SCALE GENOMIC DNA]</scope>
    <source>
        <strain evidence="2 3">DSM 43828</strain>
    </source>
</reference>
<organism evidence="2 3">
    <name type="scientific">Kibdelosporangium aridum</name>
    <dbReference type="NCBI Taxonomy" id="2030"/>
    <lineage>
        <taxon>Bacteria</taxon>
        <taxon>Bacillati</taxon>
        <taxon>Actinomycetota</taxon>
        <taxon>Actinomycetes</taxon>
        <taxon>Pseudonocardiales</taxon>
        <taxon>Pseudonocardiaceae</taxon>
        <taxon>Kibdelosporangium</taxon>
    </lineage>
</organism>
<keyword evidence="1" id="KW-0812">Transmembrane</keyword>
<feature type="transmembrane region" description="Helical" evidence="1">
    <location>
        <begin position="171"/>
        <end position="191"/>
    </location>
</feature>
<feature type="transmembrane region" description="Helical" evidence="1">
    <location>
        <begin position="219"/>
        <end position="239"/>
    </location>
</feature>
<dbReference type="EMBL" id="FWXV01000003">
    <property type="protein sequence ID" value="SMD11499.1"/>
    <property type="molecule type" value="Genomic_DNA"/>
</dbReference>
<evidence type="ECO:0000313" key="2">
    <source>
        <dbReference type="EMBL" id="SMD11499.1"/>
    </source>
</evidence>
<dbReference type="Proteomes" id="UP000192674">
    <property type="component" value="Unassembled WGS sequence"/>
</dbReference>
<feature type="transmembrane region" description="Helical" evidence="1">
    <location>
        <begin position="146"/>
        <end position="164"/>
    </location>
</feature>
<protein>
    <submittedName>
        <fullName evidence="2">Uncharacterized protein</fullName>
    </submittedName>
</protein>
<sequence length="278" mass="29998">MSDSAAELLSDLRQLRRKVRRDRHGYWLPLLLFAALILLAPLCYWALSAHYVSDPIPFTAMEIGSTPWHGGDSVAVWYWTIGLILCVGASVWWYHRRGLATGVEGRLGGYFLLAAAVPVALMFGGQLFELIVWSNYDISLYSRPEIIAPIVIGAVIVSGTAAFVGTRWKRLWVSAIAVVGLSAVVAFSAIAVFLLHGLVPLLIIAAALAVLAWLERSPLLAVIAVLFGVATAHANVSGLGRLLELDAEWRLLLDAAPPAAVLMIGGVIALVRSRRAAE</sequence>
<evidence type="ECO:0000256" key="1">
    <source>
        <dbReference type="SAM" id="Phobius"/>
    </source>
</evidence>
<feature type="transmembrane region" description="Helical" evidence="1">
    <location>
        <begin position="76"/>
        <end position="95"/>
    </location>
</feature>
<feature type="transmembrane region" description="Helical" evidence="1">
    <location>
        <begin position="251"/>
        <end position="271"/>
    </location>
</feature>
<gene>
    <name evidence="2" type="ORF">SAMN05661093_04794</name>
</gene>
<dbReference type="RefSeq" id="WP_084428988.1">
    <property type="nucleotide sequence ID" value="NZ_FWXV01000003.1"/>
</dbReference>
<feature type="transmembrane region" description="Helical" evidence="1">
    <location>
        <begin position="107"/>
        <end position="134"/>
    </location>
</feature>
<evidence type="ECO:0000313" key="3">
    <source>
        <dbReference type="Proteomes" id="UP000192674"/>
    </source>
</evidence>
<feature type="transmembrane region" description="Helical" evidence="1">
    <location>
        <begin position="197"/>
        <end position="214"/>
    </location>
</feature>
<proteinExistence type="predicted"/>
<name>A0A1Y5XQM5_KIBAR</name>
<keyword evidence="3" id="KW-1185">Reference proteome</keyword>
<dbReference type="AlphaFoldDB" id="A0A1Y5XQM5"/>
<dbReference type="OrthoDB" id="3695927at2"/>
<accession>A0A1Y5XQM5</accession>